<dbReference type="GO" id="GO:0016787">
    <property type="term" value="F:hydrolase activity"/>
    <property type="evidence" value="ECO:0007669"/>
    <property type="project" value="UniProtKB-KW"/>
</dbReference>
<evidence type="ECO:0000313" key="2">
    <source>
        <dbReference type="EMBL" id="GAA4267403.1"/>
    </source>
</evidence>
<dbReference type="Pfam" id="PF00144">
    <property type="entry name" value="Beta-lactamase"/>
    <property type="match status" value="1"/>
</dbReference>
<dbReference type="InterPro" id="IPR052907">
    <property type="entry name" value="Beta-lactamase/esterase"/>
</dbReference>
<proteinExistence type="predicted"/>
<organism evidence="2 3">
    <name type="scientific">Frondihabitans peucedani</name>
    <dbReference type="NCBI Taxonomy" id="598626"/>
    <lineage>
        <taxon>Bacteria</taxon>
        <taxon>Bacillati</taxon>
        <taxon>Actinomycetota</taxon>
        <taxon>Actinomycetes</taxon>
        <taxon>Micrococcales</taxon>
        <taxon>Microbacteriaceae</taxon>
        <taxon>Frondihabitans</taxon>
    </lineage>
</organism>
<gene>
    <name evidence="2" type="ORF">GCM10022256_30150</name>
</gene>
<evidence type="ECO:0000259" key="1">
    <source>
        <dbReference type="Pfam" id="PF00144"/>
    </source>
</evidence>
<dbReference type="PANTHER" id="PTHR43319">
    <property type="entry name" value="BETA-LACTAMASE-RELATED"/>
    <property type="match status" value="1"/>
</dbReference>
<name>A0ABP8E5C2_9MICO</name>
<dbReference type="SUPFAM" id="SSF56601">
    <property type="entry name" value="beta-lactamase/transpeptidase-like"/>
    <property type="match status" value="1"/>
</dbReference>
<keyword evidence="2" id="KW-0378">Hydrolase</keyword>
<dbReference type="InterPro" id="IPR001466">
    <property type="entry name" value="Beta-lactam-related"/>
</dbReference>
<dbReference type="Proteomes" id="UP001501594">
    <property type="component" value="Unassembled WGS sequence"/>
</dbReference>
<protein>
    <submittedName>
        <fullName evidence="2">Serine hydrolase domain-containing protein</fullName>
    </submittedName>
</protein>
<keyword evidence="3" id="KW-1185">Reference proteome</keyword>
<dbReference type="EMBL" id="BAABAU010000004">
    <property type="protein sequence ID" value="GAA4267403.1"/>
    <property type="molecule type" value="Genomic_DNA"/>
</dbReference>
<sequence length="396" mass="41512">MTATETLSSGTVEPGFDGVRDAFEAALAEDGASGAGLSIRQDGRTVVDLWGGTADAETGRAWTSATPSVIFSATKGVMSILIARLVQDGLLDYDAPVARYWPEFGRAGKAEVTVGDAVAHRAGLSAPVVDWTTDDLLDWDRSVALLADQEPLWRPGSGWAYHAITHGWLTGEIVRRVTGSMPGAYLSRLATDPLGIDAWIGLPSDRAGDAATLQVGRTLRALTLRQREAIDAGASVWPQRALTLGGALPVELVGPGEGFNRPDVQAAQIPGAGGIATAHALAAFWSAVVAETDGVRLVDDETARAVAVVRSEGAPVFSSPPPWPRWGRGVQLDSEARRYLGSSSIGHDGAGGQVAFADLDARIGFAFLTNRMEADDDRATRIVEALRQALTAPAAA</sequence>
<dbReference type="PANTHER" id="PTHR43319:SF3">
    <property type="entry name" value="BETA-LACTAMASE-RELATED DOMAIN-CONTAINING PROTEIN"/>
    <property type="match status" value="1"/>
</dbReference>
<feature type="domain" description="Beta-lactamase-related" evidence="1">
    <location>
        <begin position="20"/>
        <end position="381"/>
    </location>
</feature>
<comment type="caution">
    <text evidence="2">The sequence shown here is derived from an EMBL/GenBank/DDBJ whole genome shotgun (WGS) entry which is preliminary data.</text>
</comment>
<dbReference type="Gene3D" id="3.40.710.10">
    <property type="entry name" value="DD-peptidase/beta-lactamase superfamily"/>
    <property type="match status" value="1"/>
</dbReference>
<dbReference type="InterPro" id="IPR012338">
    <property type="entry name" value="Beta-lactam/transpept-like"/>
</dbReference>
<accession>A0ABP8E5C2</accession>
<dbReference type="RefSeq" id="WP_344797666.1">
    <property type="nucleotide sequence ID" value="NZ_BAABAU010000004.1"/>
</dbReference>
<reference evidence="3" key="1">
    <citation type="journal article" date="2019" name="Int. J. Syst. Evol. Microbiol.">
        <title>The Global Catalogue of Microorganisms (GCM) 10K type strain sequencing project: providing services to taxonomists for standard genome sequencing and annotation.</title>
        <authorList>
            <consortium name="The Broad Institute Genomics Platform"/>
            <consortium name="The Broad Institute Genome Sequencing Center for Infectious Disease"/>
            <person name="Wu L."/>
            <person name="Ma J."/>
        </authorList>
    </citation>
    <scope>NUCLEOTIDE SEQUENCE [LARGE SCALE GENOMIC DNA]</scope>
    <source>
        <strain evidence="3">JCM 17442</strain>
    </source>
</reference>
<evidence type="ECO:0000313" key="3">
    <source>
        <dbReference type="Proteomes" id="UP001501594"/>
    </source>
</evidence>